<dbReference type="PROSITE" id="PS50885">
    <property type="entry name" value="HAMP"/>
    <property type="match status" value="1"/>
</dbReference>
<dbReference type="OrthoDB" id="2483506at2"/>
<keyword evidence="9" id="KW-0067">ATP-binding</keyword>
<dbReference type="InterPro" id="IPR005467">
    <property type="entry name" value="His_kinase_dom"/>
</dbReference>
<dbReference type="GO" id="GO:0005886">
    <property type="term" value="C:plasma membrane"/>
    <property type="evidence" value="ECO:0007669"/>
    <property type="project" value="UniProtKB-SubCell"/>
</dbReference>
<dbReference type="InterPro" id="IPR003594">
    <property type="entry name" value="HATPase_dom"/>
</dbReference>
<dbReference type="AlphaFoldDB" id="A0A3G9J0Z8"/>
<evidence type="ECO:0000256" key="6">
    <source>
        <dbReference type="ARBA" id="ARBA00022679"/>
    </source>
</evidence>
<dbReference type="CDD" id="cd06225">
    <property type="entry name" value="HAMP"/>
    <property type="match status" value="1"/>
</dbReference>
<comment type="catalytic activity">
    <reaction evidence="1">
        <text>ATP + protein L-histidine = ADP + protein N-phospho-L-histidine.</text>
        <dbReference type="EC" id="2.7.13.3"/>
    </reaction>
</comment>
<evidence type="ECO:0000256" key="11">
    <source>
        <dbReference type="ARBA" id="ARBA00023136"/>
    </source>
</evidence>
<evidence type="ECO:0000256" key="5">
    <source>
        <dbReference type="ARBA" id="ARBA00022553"/>
    </source>
</evidence>
<dbReference type="SMART" id="SM00387">
    <property type="entry name" value="HATPase_c"/>
    <property type="match status" value="1"/>
</dbReference>
<evidence type="ECO:0000256" key="12">
    <source>
        <dbReference type="SAM" id="Phobius"/>
    </source>
</evidence>
<feature type="transmembrane region" description="Helical" evidence="12">
    <location>
        <begin position="55"/>
        <end position="78"/>
    </location>
</feature>
<keyword evidence="7" id="KW-0547">Nucleotide-binding</keyword>
<evidence type="ECO:0000256" key="7">
    <source>
        <dbReference type="ARBA" id="ARBA00022741"/>
    </source>
</evidence>
<evidence type="ECO:0000256" key="9">
    <source>
        <dbReference type="ARBA" id="ARBA00022840"/>
    </source>
</evidence>
<evidence type="ECO:0000259" key="14">
    <source>
        <dbReference type="PROSITE" id="PS50885"/>
    </source>
</evidence>
<evidence type="ECO:0000256" key="10">
    <source>
        <dbReference type="ARBA" id="ARBA00023012"/>
    </source>
</evidence>
<dbReference type="PANTHER" id="PTHR34220">
    <property type="entry name" value="SENSOR HISTIDINE KINASE YPDA"/>
    <property type="match status" value="1"/>
</dbReference>
<dbReference type="PANTHER" id="PTHR34220:SF7">
    <property type="entry name" value="SENSOR HISTIDINE KINASE YPDA"/>
    <property type="match status" value="1"/>
</dbReference>
<evidence type="ECO:0000256" key="3">
    <source>
        <dbReference type="ARBA" id="ARBA00012438"/>
    </source>
</evidence>
<keyword evidence="5" id="KW-0597">Phosphoprotein</keyword>
<dbReference type="InterPro" id="IPR036890">
    <property type="entry name" value="HATPase_C_sf"/>
</dbReference>
<dbReference type="InterPro" id="IPR050640">
    <property type="entry name" value="Bact_2-comp_sensor_kinase"/>
</dbReference>
<dbReference type="EMBL" id="AP019308">
    <property type="protein sequence ID" value="BBH22035.1"/>
    <property type="molecule type" value="Genomic_DNA"/>
</dbReference>
<dbReference type="Gene3D" id="6.10.340.10">
    <property type="match status" value="1"/>
</dbReference>
<evidence type="ECO:0000259" key="13">
    <source>
        <dbReference type="PROSITE" id="PS50109"/>
    </source>
</evidence>
<dbReference type="InterPro" id="IPR010559">
    <property type="entry name" value="Sig_transdc_His_kin_internal"/>
</dbReference>
<evidence type="ECO:0000313" key="15">
    <source>
        <dbReference type="EMBL" id="BBH22035.1"/>
    </source>
</evidence>
<gene>
    <name evidence="15" type="ORF">Back11_33800</name>
</gene>
<name>A0A3G9J0Z8_9BACL</name>
<dbReference type="GO" id="GO:0005524">
    <property type="term" value="F:ATP binding"/>
    <property type="evidence" value="ECO:0007669"/>
    <property type="project" value="UniProtKB-KW"/>
</dbReference>
<feature type="transmembrane region" description="Helical" evidence="12">
    <location>
        <begin position="123"/>
        <end position="142"/>
    </location>
</feature>
<feature type="transmembrane region" description="Helical" evidence="12">
    <location>
        <begin position="384"/>
        <end position="407"/>
    </location>
</feature>
<evidence type="ECO:0000256" key="2">
    <source>
        <dbReference type="ARBA" id="ARBA00004651"/>
    </source>
</evidence>
<organism evidence="15 16">
    <name type="scientific">Paenibacillus baekrokdamisoli</name>
    <dbReference type="NCBI Taxonomy" id="1712516"/>
    <lineage>
        <taxon>Bacteria</taxon>
        <taxon>Bacillati</taxon>
        <taxon>Bacillota</taxon>
        <taxon>Bacilli</taxon>
        <taxon>Bacillales</taxon>
        <taxon>Paenibacillaceae</taxon>
        <taxon>Paenibacillus</taxon>
    </lineage>
</organism>
<feature type="domain" description="Histidine kinase" evidence="13">
    <location>
        <begin position="571"/>
        <end position="688"/>
    </location>
</feature>
<dbReference type="RefSeq" id="WP_125659474.1">
    <property type="nucleotide sequence ID" value="NZ_AP019308.1"/>
</dbReference>
<keyword evidence="16" id="KW-1185">Reference proteome</keyword>
<dbReference type="Pfam" id="PF00672">
    <property type="entry name" value="HAMP"/>
    <property type="match status" value="1"/>
</dbReference>
<accession>A0A3G9J0Z8</accession>
<proteinExistence type="predicted"/>
<keyword evidence="10" id="KW-0902">Two-component regulatory system</keyword>
<dbReference type="EC" id="2.7.13.3" evidence="3"/>
<dbReference type="KEGG" id="pbk:Back11_33800"/>
<keyword evidence="4" id="KW-1003">Cell membrane</keyword>
<dbReference type="SUPFAM" id="SSF158472">
    <property type="entry name" value="HAMP domain-like"/>
    <property type="match status" value="1"/>
</dbReference>
<dbReference type="Proteomes" id="UP000275368">
    <property type="component" value="Chromosome"/>
</dbReference>
<keyword evidence="6" id="KW-0808">Transferase</keyword>
<evidence type="ECO:0000256" key="1">
    <source>
        <dbReference type="ARBA" id="ARBA00000085"/>
    </source>
</evidence>
<evidence type="ECO:0000256" key="8">
    <source>
        <dbReference type="ARBA" id="ARBA00022777"/>
    </source>
</evidence>
<evidence type="ECO:0000313" key="16">
    <source>
        <dbReference type="Proteomes" id="UP000275368"/>
    </source>
</evidence>
<feature type="domain" description="HAMP" evidence="14">
    <location>
        <begin position="404"/>
        <end position="456"/>
    </location>
</feature>
<protein>
    <recommendedName>
        <fullName evidence="3">histidine kinase</fullName>
        <ecNumber evidence="3">2.7.13.3</ecNumber>
    </recommendedName>
</protein>
<dbReference type="Pfam" id="PF06580">
    <property type="entry name" value="His_kinase"/>
    <property type="match status" value="1"/>
</dbReference>
<keyword evidence="12" id="KW-0812">Transmembrane</keyword>
<evidence type="ECO:0000256" key="4">
    <source>
        <dbReference type="ARBA" id="ARBA00022475"/>
    </source>
</evidence>
<sequence length="688" mass="77403">MDLTGQSPSQEEKTSWARRAGDGGQIHYIKQLSPYGVVLVLTDTKTGWGADFSHMMMVMGVLFCLLLIGNLILSLSLANGVLSPLLKLTRFIRNQGGLLPLEAFPRTKPAGELLTTTTVRTKLFVLFLLTVLAPLLCMVVLFSMMQNQYAKQEWERTVEAVSKQMSWTVSKQAEVYEGAANALSVNDLLNAYLSSSTGNFSSAASSVQGNISTTIYPESKDIAYFVLYDTNGNAKYSTLFSNNLSLFYLDPQSYESEEVPEIAWLPATPDIFNHLAIQLIKRVYHINQDGQGEIVGYLQLVLKPDAFQSVVVQGDLSFQIEDEQGNPMYKSDGYEDHSKMSEAVNRTSNAAGKSLVLEEKIPGLDWKMTVQFPLDALHDLNGELLWVVASVALLCFLIGLILSHWLVRPIGLLQNAMDRVNENNFEFVSKGKTRDEVSLLAHHFNRMVEKINQLVEEDFRSKLREKELNALKTQAEMSMLQQQINPHFLYNTLESINMEAQRNNGNMVSKMIGSLASLFRYSISSGPEQGVSLETEIEYTRYYVTIQEIRFRERFTVEWRINSETLHCKVLKFILQPIVENAINHGLSEYASGGELVISSQIENGRLMIRISDNGIGMRKTELEVLEHKLREGSNDETPPSSSSIRHGVGLSNVYQRLKIYYGEEADLIIESKYMKGTTVTLFIPLKE</sequence>
<dbReference type="Pfam" id="PF02518">
    <property type="entry name" value="HATPase_c"/>
    <property type="match status" value="1"/>
</dbReference>
<dbReference type="InterPro" id="IPR003660">
    <property type="entry name" value="HAMP_dom"/>
</dbReference>
<dbReference type="SMART" id="SM00304">
    <property type="entry name" value="HAMP"/>
    <property type="match status" value="1"/>
</dbReference>
<comment type="subcellular location">
    <subcellularLocation>
        <location evidence="2">Cell membrane</location>
        <topology evidence="2">Multi-pass membrane protein</topology>
    </subcellularLocation>
</comment>
<keyword evidence="8" id="KW-0418">Kinase</keyword>
<keyword evidence="12" id="KW-1133">Transmembrane helix</keyword>
<dbReference type="Gene3D" id="3.30.565.10">
    <property type="entry name" value="Histidine kinase-like ATPase, C-terminal domain"/>
    <property type="match status" value="1"/>
</dbReference>
<reference evidence="15 16" key="1">
    <citation type="submission" date="2018-11" db="EMBL/GenBank/DDBJ databases">
        <title>Complete genome sequence of Paenibacillus baekrokdamisoli strain KCTC 33723.</title>
        <authorList>
            <person name="Kang S.W."/>
            <person name="Lee K.C."/>
            <person name="Kim K.K."/>
            <person name="Kim J.S."/>
            <person name="Kim D.S."/>
            <person name="Ko S.H."/>
            <person name="Yang S.H."/>
            <person name="Lee J.S."/>
        </authorList>
    </citation>
    <scope>NUCLEOTIDE SEQUENCE [LARGE SCALE GENOMIC DNA]</scope>
    <source>
        <strain evidence="15 16">KCTC 33723</strain>
    </source>
</reference>
<dbReference type="GO" id="GO:0000155">
    <property type="term" value="F:phosphorelay sensor kinase activity"/>
    <property type="evidence" value="ECO:0007669"/>
    <property type="project" value="InterPro"/>
</dbReference>
<dbReference type="SUPFAM" id="SSF55874">
    <property type="entry name" value="ATPase domain of HSP90 chaperone/DNA topoisomerase II/histidine kinase"/>
    <property type="match status" value="1"/>
</dbReference>
<dbReference type="PROSITE" id="PS50109">
    <property type="entry name" value="HIS_KIN"/>
    <property type="match status" value="1"/>
</dbReference>
<keyword evidence="11 12" id="KW-0472">Membrane</keyword>